<dbReference type="AlphaFoldDB" id="A0A269ZGX0"/>
<organism evidence="3 4">
    <name type="scientific">Brevibacterium casei</name>
    <dbReference type="NCBI Taxonomy" id="33889"/>
    <lineage>
        <taxon>Bacteria</taxon>
        <taxon>Bacillati</taxon>
        <taxon>Actinomycetota</taxon>
        <taxon>Actinomycetes</taxon>
        <taxon>Micrococcales</taxon>
        <taxon>Brevibacteriaceae</taxon>
        <taxon>Brevibacterium</taxon>
    </lineage>
</organism>
<dbReference type="EMBL" id="NCWY01000002">
    <property type="protein sequence ID" value="PAK96740.1"/>
    <property type="molecule type" value="Genomic_DNA"/>
</dbReference>
<dbReference type="Gene3D" id="3.40.50.1820">
    <property type="entry name" value="alpha/beta hydrolase"/>
    <property type="match status" value="1"/>
</dbReference>
<keyword evidence="3" id="KW-0378">Hydrolase</keyword>
<feature type="region of interest" description="Disordered" evidence="1">
    <location>
        <begin position="1"/>
        <end position="23"/>
    </location>
</feature>
<dbReference type="Pfam" id="PF02129">
    <property type="entry name" value="Peptidase_S15"/>
    <property type="match status" value="1"/>
</dbReference>
<dbReference type="SUPFAM" id="SSF53474">
    <property type="entry name" value="alpha/beta-Hydrolases"/>
    <property type="match status" value="1"/>
</dbReference>
<evidence type="ECO:0000256" key="1">
    <source>
        <dbReference type="SAM" id="MobiDB-lite"/>
    </source>
</evidence>
<dbReference type="GO" id="GO:0016787">
    <property type="term" value="F:hydrolase activity"/>
    <property type="evidence" value="ECO:0007669"/>
    <property type="project" value="UniProtKB-KW"/>
</dbReference>
<feature type="compositionally biased region" description="Basic residues" evidence="1">
    <location>
        <begin position="1"/>
        <end position="15"/>
    </location>
</feature>
<evidence type="ECO:0000313" key="3">
    <source>
        <dbReference type="EMBL" id="PAK96740.1"/>
    </source>
</evidence>
<proteinExistence type="predicted"/>
<name>A0A269ZGX0_9MICO</name>
<dbReference type="InterPro" id="IPR051411">
    <property type="entry name" value="Polyketide_trans_af380"/>
</dbReference>
<dbReference type="PANTHER" id="PTHR47751">
    <property type="entry name" value="SUPERFAMILY HYDROLASE, PUTATIVE (AFU_ORTHOLOGUE AFUA_2G16580)-RELATED"/>
    <property type="match status" value="1"/>
</dbReference>
<reference evidence="3 4" key="1">
    <citation type="submission" date="2017-04" db="EMBL/GenBank/DDBJ databases">
        <title>Kefir bacterial isolates.</title>
        <authorList>
            <person name="Kim Y."/>
            <person name="Blasche S."/>
            <person name="Patil K.R."/>
        </authorList>
    </citation>
    <scope>NUCLEOTIDE SEQUENCE [LARGE SCALE GENOMIC DNA]</scope>
    <source>
        <strain evidence="3 4">OG2</strain>
    </source>
</reference>
<sequence>MEARGRRTGSSHRPRGGPVSTGTIKRTELTNVEHVTFRNPDMYWDIAADIHFPTDFDETRTYPTIVAAHPIGSCKEQTSGNVYAPALADAGYVVIAFDASFQGASGGLPRFLEDPAQRVEDFSRVVDYAVTLPYVDAERIGVLGICGGGGYTWAAAKTEKRFKAAVSITGANFGRLQREMSELSGGPLAALRGIGDQRTAEARGAESLVNGFLPETAEAAQETGDIDIIEAFDYYRTNRGRAEGGAVSFEGAHGSSALGWDAFDLAEVLLDQPLLVVIGDEGKQGAFGAWRDGHTIIEKAASEDKELVEIPGASHYDLYDQGDGAGKALESVIPFFARTL</sequence>
<protein>
    <submittedName>
        <fullName evidence="3">Alpha/beta hydrolase</fullName>
    </submittedName>
</protein>
<evidence type="ECO:0000313" key="4">
    <source>
        <dbReference type="Proteomes" id="UP000216867"/>
    </source>
</evidence>
<feature type="domain" description="Xaa-Pro dipeptidyl-peptidase-like" evidence="2">
    <location>
        <begin position="46"/>
        <end position="170"/>
    </location>
</feature>
<gene>
    <name evidence="3" type="ORF">B8X04_02210</name>
</gene>
<evidence type="ECO:0000259" key="2">
    <source>
        <dbReference type="Pfam" id="PF02129"/>
    </source>
</evidence>
<accession>A0A269ZGX0</accession>
<dbReference type="Proteomes" id="UP000216867">
    <property type="component" value="Unassembled WGS sequence"/>
</dbReference>
<dbReference type="PANTHER" id="PTHR47751:SF1">
    <property type="entry name" value="SUPERFAMILY HYDROLASE, PUTATIVE (AFU_ORTHOLOGUE AFUA_2G16580)-RELATED"/>
    <property type="match status" value="1"/>
</dbReference>
<dbReference type="Gene3D" id="1.10.10.800">
    <property type="match status" value="1"/>
</dbReference>
<dbReference type="InterPro" id="IPR029058">
    <property type="entry name" value="AB_hydrolase_fold"/>
</dbReference>
<comment type="caution">
    <text evidence="3">The sequence shown here is derived from an EMBL/GenBank/DDBJ whole genome shotgun (WGS) entry which is preliminary data.</text>
</comment>
<dbReference type="InterPro" id="IPR000383">
    <property type="entry name" value="Xaa-Pro-like_dom"/>
</dbReference>